<evidence type="ECO:0000256" key="1">
    <source>
        <dbReference type="SAM" id="MobiDB-lite"/>
    </source>
</evidence>
<dbReference type="EnsemblPlants" id="KRH62211">
    <property type="protein sequence ID" value="KRH62211"/>
    <property type="gene ID" value="GLYMA_04G093700"/>
</dbReference>
<feature type="compositionally biased region" description="Basic and acidic residues" evidence="1">
    <location>
        <begin position="60"/>
        <end position="76"/>
    </location>
</feature>
<evidence type="ECO:0000313" key="4">
    <source>
        <dbReference type="Proteomes" id="UP000008827"/>
    </source>
</evidence>
<dbReference type="InParanoid" id="A0A0R0KCT7"/>
<dbReference type="EMBL" id="CM000837">
    <property type="protein sequence ID" value="KRH62211.1"/>
    <property type="molecule type" value="Genomic_DNA"/>
</dbReference>
<reference evidence="2 3" key="1">
    <citation type="journal article" date="2010" name="Nature">
        <title>Genome sequence of the palaeopolyploid soybean.</title>
        <authorList>
            <person name="Schmutz J."/>
            <person name="Cannon S.B."/>
            <person name="Schlueter J."/>
            <person name="Ma J."/>
            <person name="Mitros T."/>
            <person name="Nelson W."/>
            <person name="Hyten D.L."/>
            <person name="Song Q."/>
            <person name="Thelen J.J."/>
            <person name="Cheng J."/>
            <person name="Xu D."/>
            <person name="Hellsten U."/>
            <person name="May G.D."/>
            <person name="Yu Y."/>
            <person name="Sakurai T."/>
            <person name="Umezawa T."/>
            <person name="Bhattacharyya M.K."/>
            <person name="Sandhu D."/>
            <person name="Valliyodan B."/>
            <person name="Lindquist E."/>
            <person name="Peto M."/>
            <person name="Grant D."/>
            <person name="Shu S."/>
            <person name="Goodstein D."/>
            <person name="Barry K."/>
            <person name="Futrell-Griggs M."/>
            <person name="Abernathy B."/>
            <person name="Du J."/>
            <person name="Tian Z."/>
            <person name="Zhu L."/>
            <person name="Gill N."/>
            <person name="Joshi T."/>
            <person name="Libault M."/>
            <person name="Sethuraman A."/>
            <person name="Zhang X.-C."/>
            <person name="Shinozaki K."/>
            <person name="Nguyen H.T."/>
            <person name="Wing R.A."/>
            <person name="Cregan P."/>
            <person name="Specht J."/>
            <person name="Grimwood J."/>
            <person name="Rokhsar D."/>
            <person name="Stacey G."/>
            <person name="Shoemaker R.C."/>
            <person name="Jackson S.A."/>
        </authorList>
    </citation>
    <scope>NUCLEOTIDE SEQUENCE</scope>
    <source>
        <strain evidence="3">cv. Williams 82</strain>
        <tissue evidence="2">Callus</tissue>
    </source>
</reference>
<protein>
    <recommendedName>
        <fullName evidence="5">Retrotransposon gag domain-containing protein</fullName>
    </recommendedName>
</protein>
<proteinExistence type="predicted"/>
<gene>
    <name evidence="2" type="ORF">GLYMA_04G093700</name>
</gene>
<dbReference type="Gramene" id="KRH62211">
    <property type="protein sequence ID" value="KRH62211"/>
    <property type="gene ID" value="GLYMA_04G093700"/>
</dbReference>
<evidence type="ECO:0000313" key="3">
    <source>
        <dbReference type="EnsemblPlants" id="KRH62211"/>
    </source>
</evidence>
<accession>A0A0R0KCT7</accession>
<name>A0A0R0KCT7_SOYBN</name>
<evidence type="ECO:0000313" key="2">
    <source>
        <dbReference type="EMBL" id="KRH62211.1"/>
    </source>
</evidence>
<dbReference type="Proteomes" id="UP000008827">
    <property type="component" value="Chromosome 4"/>
</dbReference>
<sequence>MKKRGKLQSVVKVLEGHAYDWYKQWEVSNPKVSWEEFQRTVLKKFQARYDLNLPVRVQEREGKSWEQDKRENEGLKIENQNCSKGGETENSEEKKYYARYGGEEPGQTILKKEQRQ</sequence>
<reference evidence="3" key="2">
    <citation type="submission" date="2018-02" db="UniProtKB">
        <authorList>
            <consortium name="EnsemblPlants"/>
        </authorList>
    </citation>
    <scope>IDENTIFICATION</scope>
    <source>
        <strain evidence="3">Williams 82</strain>
    </source>
</reference>
<dbReference type="AlphaFoldDB" id="A0A0R0KCT7"/>
<evidence type="ECO:0008006" key="5">
    <source>
        <dbReference type="Google" id="ProtNLM"/>
    </source>
</evidence>
<reference evidence="2" key="3">
    <citation type="submission" date="2018-07" db="EMBL/GenBank/DDBJ databases">
        <title>WGS assembly of Glycine max.</title>
        <authorList>
            <person name="Schmutz J."/>
            <person name="Cannon S."/>
            <person name="Schlueter J."/>
            <person name="Ma J."/>
            <person name="Mitros T."/>
            <person name="Nelson W."/>
            <person name="Hyten D."/>
            <person name="Song Q."/>
            <person name="Thelen J."/>
            <person name="Cheng J."/>
            <person name="Xu D."/>
            <person name="Hellsten U."/>
            <person name="May G."/>
            <person name="Yu Y."/>
            <person name="Sakurai T."/>
            <person name="Umezawa T."/>
            <person name="Bhattacharyya M."/>
            <person name="Sandhu D."/>
            <person name="Valliyodan B."/>
            <person name="Lindquist E."/>
            <person name="Peto M."/>
            <person name="Grant D."/>
            <person name="Shu S."/>
            <person name="Goodstein D."/>
            <person name="Barry K."/>
            <person name="Futrell-Griggs M."/>
            <person name="Abernathy B."/>
            <person name="Du J."/>
            <person name="Tian Z."/>
            <person name="Zhu L."/>
            <person name="Gill N."/>
            <person name="Joshi T."/>
            <person name="Libault M."/>
            <person name="Sethuraman A."/>
            <person name="Zhang X."/>
            <person name="Shinozaki K."/>
            <person name="Nguyen H."/>
            <person name="Wing R."/>
            <person name="Cregan P."/>
            <person name="Specht J."/>
            <person name="Grimwood J."/>
            <person name="Rokhsar D."/>
            <person name="Stacey G."/>
            <person name="Shoemaker R."/>
            <person name="Jackson S."/>
        </authorList>
    </citation>
    <scope>NUCLEOTIDE SEQUENCE</scope>
    <source>
        <tissue evidence="2">Callus</tissue>
    </source>
</reference>
<keyword evidence="4" id="KW-1185">Reference proteome</keyword>
<organism evidence="2">
    <name type="scientific">Glycine max</name>
    <name type="common">Soybean</name>
    <name type="synonym">Glycine hispida</name>
    <dbReference type="NCBI Taxonomy" id="3847"/>
    <lineage>
        <taxon>Eukaryota</taxon>
        <taxon>Viridiplantae</taxon>
        <taxon>Streptophyta</taxon>
        <taxon>Embryophyta</taxon>
        <taxon>Tracheophyta</taxon>
        <taxon>Spermatophyta</taxon>
        <taxon>Magnoliopsida</taxon>
        <taxon>eudicotyledons</taxon>
        <taxon>Gunneridae</taxon>
        <taxon>Pentapetalae</taxon>
        <taxon>rosids</taxon>
        <taxon>fabids</taxon>
        <taxon>Fabales</taxon>
        <taxon>Fabaceae</taxon>
        <taxon>Papilionoideae</taxon>
        <taxon>50 kb inversion clade</taxon>
        <taxon>NPAAA clade</taxon>
        <taxon>indigoferoid/millettioid clade</taxon>
        <taxon>Phaseoleae</taxon>
        <taxon>Glycine</taxon>
        <taxon>Glycine subgen. Soja</taxon>
    </lineage>
</organism>
<feature type="region of interest" description="Disordered" evidence="1">
    <location>
        <begin position="60"/>
        <end position="116"/>
    </location>
</feature>